<feature type="domain" description="RNA polymerase III subunit RPC82-related helix-turn-helix" evidence="11">
    <location>
        <begin position="8"/>
        <end position="63"/>
    </location>
</feature>
<comment type="similarity">
    <text evidence="2 9">Belongs to the RNA polymerase beta chain family.</text>
</comment>
<reference evidence="13" key="2">
    <citation type="submission" date="2020-11" db="EMBL/GenBank/DDBJ databases">
        <authorList>
            <consortium name="DOE Joint Genome Institute"/>
            <person name="Kuo A."/>
            <person name="Miyauchi S."/>
            <person name="Kiss E."/>
            <person name="Drula E."/>
            <person name="Kohler A."/>
            <person name="Sanchez-Garcia M."/>
            <person name="Andreopoulos B."/>
            <person name="Barry K.W."/>
            <person name="Bonito G."/>
            <person name="Buee M."/>
            <person name="Carver A."/>
            <person name="Chen C."/>
            <person name="Cichocki N."/>
            <person name="Clum A."/>
            <person name="Culley D."/>
            <person name="Crous P.W."/>
            <person name="Fauchery L."/>
            <person name="Girlanda M."/>
            <person name="Hayes R."/>
            <person name="Keri Z."/>
            <person name="Labutti K."/>
            <person name="Lipzen A."/>
            <person name="Lombard V."/>
            <person name="Magnuson J."/>
            <person name="Maillard F."/>
            <person name="Morin E."/>
            <person name="Murat C."/>
            <person name="Nolan M."/>
            <person name="Ohm R."/>
            <person name="Pangilinan J."/>
            <person name="Pereira M."/>
            <person name="Perotto S."/>
            <person name="Peter M."/>
            <person name="Riley R."/>
            <person name="Sitrit Y."/>
            <person name="Stielow B."/>
            <person name="Szollosi G."/>
            <person name="Zifcakova L."/>
            <person name="Stursova M."/>
            <person name="Spatafora J.W."/>
            <person name="Tedersoo L."/>
            <person name="Vaario L.-M."/>
            <person name="Yamada A."/>
            <person name="Yan M."/>
            <person name="Wang P."/>
            <person name="Xu J."/>
            <person name="Bruns T."/>
            <person name="Baldrian P."/>
            <person name="Vilgalys R."/>
            <person name="Henrissat B."/>
            <person name="Grigoriev I.V."/>
            <person name="Hibbett D."/>
            <person name="Nagy L.G."/>
            <person name="Martin F.M."/>
        </authorList>
    </citation>
    <scope>NUCLEOTIDE SEQUENCE</scope>
    <source>
        <strain evidence="13">UH-Tt-Lm1</strain>
    </source>
</reference>
<keyword evidence="7 9" id="KW-0539">Nucleus</keyword>
<comment type="caution">
    <text evidence="13">The sequence shown here is derived from an EMBL/GenBank/DDBJ whole genome shotgun (WGS) entry which is preliminary data.</text>
</comment>
<dbReference type="SUPFAM" id="SSF46785">
    <property type="entry name" value="Winged helix' DNA-binding domain"/>
    <property type="match status" value="1"/>
</dbReference>
<dbReference type="Proteomes" id="UP000736335">
    <property type="component" value="Unassembled WGS sequence"/>
</dbReference>
<dbReference type="GO" id="GO:0005666">
    <property type="term" value="C:RNA polymerase III complex"/>
    <property type="evidence" value="ECO:0007669"/>
    <property type="project" value="UniProtKB-UniRule"/>
</dbReference>
<evidence type="ECO:0000256" key="2">
    <source>
        <dbReference type="ARBA" id="ARBA00006835"/>
    </source>
</evidence>
<comment type="subunit">
    <text evidence="3 9">Component of the RNA polymerase III (Pol III) complex consisting of 17 subunits.</text>
</comment>
<dbReference type="Gene3D" id="6.10.140.1450">
    <property type="match status" value="1"/>
</dbReference>
<evidence type="ECO:0000259" key="11">
    <source>
        <dbReference type="Pfam" id="PF08221"/>
    </source>
</evidence>
<dbReference type="InterPro" id="IPR008806">
    <property type="entry name" value="RNA_pol_III_Rpc82_C"/>
</dbReference>
<proteinExistence type="inferred from homology"/>
<reference evidence="13" key="1">
    <citation type="journal article" date="2020" name="Nat. Commun.">
        <title>Large-scale genome sequencing of mycorrhizal fungi provides insights into the early evolution of symbiotic traits.</title>
        <authorList>
            <person name="Miyauchi S."/>
            <person name="Kiss E."/>
            <person name="Kuo A."/>
            <person name="Drula E."/>
            <person name="Kohler A."/>
            <person name="Sanchez-Garcia M."/>
            <person name="Morin E."/>
            <person name="Andreopoulos B."/>
            <person name="Barry K.W."/>
            <person name="Bonito G."/>
            <person name="Buee M."/>
            <person name="Carver A."/>
            <person name="Chen C."/>
            <person name="Cichocki N."/>
            <person name="Clum A."/>
            <person name="Culley D."/>
            <person name="Crous P.W."/>
            <person name="Fauchery L."/>
            <person name="Girlanda M."/>
            <person name="Hayes R.D."/>
            <person name="Keri Z."/>
            <person name="LaButti K."/>
            <person name="Lipzen A."/>
            <person name="Lombard V."/>
            <person name="Magnuson J."/>
            <person name="Maillard F."/>
            <person name="Murat C."/>
            <person name="Nolan M."/>
            <person name="Ohm R.A."/>
            <person name="Pangilinan J."/>
            <person name="Pereira M.F."/>
            <person name="Perotto S."/>
            <person name="Peter M."/>
            <person name="Pfister S."/>
            <person name="Riley R."/>
            <person name="Sitrit Y."/>
            <person name="Stielow J.B."/>
            <person name="Szollosi G."/>
            <person name="Zifcakova L."/>
            <person name="Stursova M."/>
            <person name="Spatafora J.W."/>
            <person name="Tedersoo L."/>
            <person name="Vaario L.M."/>
            <person name="Yamada A."/>
            <person name="Yan M."/>
            <person name="Wang P."/>
            <person name="Xu J."/>
            <person name="Bruns T."/>
            <person name="Baldrian P."/>
            <person name="Vilgalys R."/>
            <person name="Dunand C."/>
            <person name="Henrissat B."/>
            <person name="Grigoriev I.V."/>
            <person name="Hibbett D."/>
            <person name="Nagy L.G."/>
            <person name="Martin F.M."/>
        </authorList>
    </citation>
    <scope>NUCLEOTIDE SEQUENCE</scope>
    <source>
        <strain evidence="13">UH-Tt-Lm1</strain>
    </source>
</reference>
<dbReference type="EMBL" id="WIUZ02000001">
    <property type="protein sequence ID" value="KAF9792413.1"/>
    <property type="molecule type" value="Genomic_DNA"/>
</dbReference>
<feature type="domain" description="RNA polymerase III Rpc82 C -terminal" evidence="10">
    <location>
        <begin position="141"/>
        <end position="325"/>
    </location>
</feature>
<keyword evidence="14" id="KW-1185">Reference proteome</keyword>
<accession>A0A9P6HQH7</accession>
<sequence length="544" mass="61971">MADPGAAKLCTQIVRSHFGSLTATVASALLTRGRLNLIQIVQFTSLKYRTVRAAVLVLFQQNLLWRSSAGEEKEVLEFNVDECLTRLRFGRYVWWAEKKCGALGGAVVQLVLDHGKLKPPDIYRLLQESTPDLLLSECRETMYKLVSERYLRPTTALSHISPREKLIQYEVEEVGKMTGFLTAKEQRQAKEIALARVKREELEEVTEKKATRCCSNVDHDEIKKKPMEEEADDEVHFRVNFNRFDVFIRNRLVEAAAFQRFNEGAVAVIRATLSVSENKQQGPNETKSDPVSVNNISARIPEDEDLSRGLHYPPKHKPSHMDLLKEYLGMLASADNPSPSGKAASFVSLSGSKVQVEFDIIHRRMQLQALEAACRDRHGNEGVRVMRLLLETGKMDEKQISKIAMMAPKDCRPLLFALSADNFISLQEVPRGADRNPTRTFFLWYVDLRKAYATLLRSAYKTLYNIGVRRQSEAEEPLVKAIVEKSQRSDVSQDVERLLTRNEREELVAWEKRRDELTLVETRVEEVVFILRTLGNIVVDDQPG</sequence>
<dbReference type="Pfam" id="PF05645">
    <property type="entry name" value="RNA_pol_Rpc82"/>
    <property type="match status" value="1"/>
</dbReference>
<evidence type="ECO:0000256" key="8">
    <source>
        <dbReference type="ARBA" id="ARBA00025127"/>
    </source>
</evidence>
<evidence type="ECO:0000259" key="10">
    <source>
        <dbReference type="Pfam" id="PF05645"/>
    </source>
</evidence>
<evidence type="ECO:0000256" key="5">
    <source>
        <dbReference type="ARBA" id="ARBA00022478"/>
    </source>
</evidence>
<gene>
    <name evidence="13" type="ORF">BJ322DRAFT_998384</name>
</gene>
<dbReference type="InterPro" id="IPR013197">
    <property type="entry name" value="RNA_pol_III_RPC82-rel_HTH"/>
</dbReference>
<dbReference type="Gene3D" id="1.10.10.10">
    <property type="entry name" value="Winged helix-like DNA-binding domain superfamily/Winged helix DNA-binding domain"/>
    <property type="match status" value="4"/>
</dbReference>
<evidence type="ECO:0000256" key="7">
    <source>
        <dbReference type="ARBA" id="ARBA00023242"/>
    </source>
</evidence>
<dbReference type="AlphaFoldDB" id="A0A9P6HQH7"/>
<dbReference type="PANTHER" id="PTHR12949">
    <property type="entry name" value="RNA POLYMERASE III DNA DIRECTED -RELATED"/>
    <property type="match status" value="1"/>
</dbReference>
<evidence type="ECO:0000256" key="6">
    <source>
        <dbReference type="ARBA" id="ARBA00023163"/>
    </source>
</evidence>
<protein>
    <recommendedName>
        <fullName evidence="4 9">DNA-directed RNA polymerase III subunit RPC3</fullName>
        <shortName evidence="9">RNA polymerase III subunit C3</shortName>
    </recommendedName>
</protein>
<keyword evidence="5 9" id="KW-0240">DNA-directed RNA polymerase</keyword>
<evidence type="ECO:0000256" key="1">
    <source>
        <dbReference type="ARBA" id="ARBA00004123"/>
    </source>
</evidence>
<dbReference type="Pfam" id="PF22536">
    <property type="entry name" value="WHD_POLR3C"/>
    <property type="match status" value="1"/>
</dbReference>
<dbReference type="OrthoDB" id="272392at2759"/>
<dbReference type="PANTHER" id="PTHR12949:SF0">
    <property type="entry name" value="DNA-DIRECTED RNA POLYMERASE III SUBUNIT RPC3"/>
    <property type="match status" value="1"/>
</dbReference>
<evidence type="ECO:0000256" key="4">
    <source>
        <dbReference type="ARBA" id="ARBA00016689"/>
    </source>
</evidence>
<comment type="subcellular location">
    <subcellularLocation>
        <location evidence="1 9">Nucleus</location>
    </subcellularLocation>
</comment>
<evidence type="ECO:0000313" key="13">
    <source>
        <dbReference type="EMBL" id="KAF9792413.1"/>
    </source>
</evidence>
<evidence type="ECO:0000256" key="9">
    <source>
        <dbReference type="RuleBase" id="RU367076"/>
    </source>
</evidence>
<feature type="domain" description="DNA-directed RNA polymerase III subunit RPC3 winged-helix" evidence="12">
    <location>
        <begin position="371"/>
        <end position="446"/>
    </location>
</feature>
<organism evidence="13 14">
    <name type="scientific">Thelephora terrestris</name>
    <dbReference type="NCBI Taxonomy" id="56493"/>
    <lineage>
        <taxon>Eukaryota</taxon>
        <taxon>Fungi</taxon>
        <taxon>Dikarya</taxon>
        <taxon>Basidiomycota</taxon>
        <taxon>Agaricomycotina</taxon>
        <taxon>Agaricomycetes</taxon>
        <taxon>Thelephorales</taxon>
        <taxon>Thelephoraceae</taxon>
        <taxon>Thelephora</taxon>
    </lineage>
</organism>
<name>A0A9P6HQH7_9AGAM</name>
<keyword evidence="6 9" id="KW-0804">Transcription</keyword>
<evidence type="ECO:0000256" key="3">
    <source>
        <dbReference type="ARBA" id="ARBA00011206"/>
    </source>
</evidence>
<dbReference type="InterPro" id="IPR036388">
    <property type="entry name" value="WH-like_DNA-bd_sf"/>
</dbReference>
<dbReference type="GO" id="GO:0006351">
    <property type="term" value="P:DNA-templated transcription"/>
    <property type="evidence" value="ECO:0007669"/>
    <property type="project" value="InterPro"/>
</dbReference>
<evidence type="ECO:0000313" key="14">
    <source>
        <dbReference type="Proteomes" id="UP000736335"/>
    </source>
</evidence>
<comment type="function">
    <text evidence="8 9">DNA-dependent RNA polymerase catalyzes the transcription of DNA into RNA using the four ribonucleoside triphosphates as substrates. Specific core component of RNA polymerase III which synthesizes small RNAs, such as 5S rRNA and tRNAs.</text>
</comment>
<evidence type="ECO:0000259" key="12">
    <source>
        <dbReference type="Pfam" id="PF22536"/>
    </source>
</evidence>
<dbReference type="InterPro" id="IPR036390">
    <property type="entry name" value="WH_DNA-bd_sf"/>
</dbReference>
<dbReference type="InterPro" id="IPR055207">
    <property type="entry name" value="POLR3C_WHD"/>
</dbReference>
<dbReference type="InterPro" id="IPR039748">
    <property type="entry name" value="RPC3"/>
</dbReference>
<dbReference type="GO" id="GO:0003697">
    <property type="term" value="F:single-stranded DNA binding"/>
    <property type="evidence" value="ECO:0007669"/>
    <property type="project" value="UniProtKB-UniRule"/>
</dbReference>
<dbReference type="Pfam" id="PF08221">
    <property type="entry name" value="HTH_9"/>
    <property type="match status" value="1"/>
</dbReference>